<dbReference type="Proteomes" id="UP001164929">
    <property type="component" value="Chromosome 1"/>
</dbReference>
<dbReference type="Gene3D" id="2.60.40.420">
    <property type="entry name" value="Cupredoxins - blue copper proteins"/>
    <property type="match status" value="1"/>
</dbReference>
<accession>A0AAD6WH61</accession>
<organism evidence="8 9">
    <name type="scientific">Populus alba x Populus x berolinensis</name>
    <dbReference type="NCBI Taxonomy" id="444605"/>
    <lineage>
        <taxon>Eukaryota</taxon>
        <taxon>Viridiplantae</taxon>
        <taxon>Streptophyta</taxon>
        <taxon>Embryophyta</taxon>
        <taxon>Tracheophyta</taxon>
        <taxon>Spermatophyta</taxon>
        <taxon>Magnoliopsida</taxon>
        <taxon>eudicotyledons</taxon>
        <taxon>Gunneridae</taxon>
        <taxon>Pentapetalae</taxon>
        <taxon>rosids</taxon>
        <taxon>fabids</taxon>
        <taxon>Malpighiales</taxon>
        <taxon>Salicaceae</taxon>
        <taxon>Saliceae</taxon>
        <taxon>Populus</taxon>
    </lineage>
</organism>
<evidence type="ECO:0000256" key="1">
    <source>
        <dbReference type="ARBA" id="ARBA00022723"/>
    </source>
</evidence>
<dbReference type="GO" id="GO:0005886">
    <property type="term" value="C:plasma membrane"/>
    <property type="evidence" value="ECO:0007669"/>
    <property type="project" value="TreeGrafter"/>
</dbReference>
<comment type="caution">
    <text evidence="8">The sequence shown here is derived from an EMBL/GenBank/DDBJ whole genome shotgun (WGS) entry which is preliminary data.</text>
</comment>
<dbReference type="PROSITE" id="PS51485">
    <property type="entry name" value="PHYTOCYANIN"/>
    <property type="match status" value="1"/>
</dbReference>
<sequence>MINLSKTPQLAKPASEDLTSTLSLISQKMVQGRGSAMVATVAVTLCLLLLHFDMAHAATYTVGGPGGWTFNVSGWPKGKSFKAGDILVFNYGTAAHNVVAVNKAGYSSCTSPRGAKVYTSGKDQIKLVKGQNFFICSFAGHCQSGMKIAVNAV</sequence>
<evidence type="ECO:0000256" key="2">
    <source>
        <dbReference type="ARBA" id="ARBA00023008"/>
    </source>
</evidence>
<dbReference type="GO" id="GO:0046872">
    <property type="term" value="F:metal ion binding"/>
    <property type="evidence" value="ECO:0007669"/>
    <property type="project" value="UniProtKB-KW"/>
</dbReference>
<keyword evidence="9" id="KW-1185">Reference proteome</keyword>
<dbReference type="AlphaFoldDB" id="A0AAD6WH61"/>
<keyword evidence="6" id="KW-0472">Membrane</keyword>
<evidence type="ECO:0000313" key="9">
    <source>
        <dbReference type="Proteomes" id="UP001164929"/>
    </source>
</evidence>
<feature type="domain" description="Phytocyanin" evidence="7">
    <location>
        <begin position="58"/>
        <end position="153"/>
    </location>
</feature>
<dbReference type="SUPFAM" id="SSF49503">
    <property type="entry name" value="Cupredoxins"/>
    <property type="match status" value="1"/>
</dbReference>
<evidence type="ECO:0000259" key="7">
    <source>
        <dbReference type="PROSITE" id="PS51485"/>
    </source>
</evidence>
<evidence type="ECO:0000256" key="4">
    <source>
        <dbReference type="ARBA" id="ARBA00071970"/>
    </source>
</evidence>
<keyword evidence="6" id="KW-0812">Transmembrane</keyword>
<gene>
    <name evidence="8" type="ORF">NC653_002288</name>
</gene>
<proteinExistence type="predicted"/>
<dbReference type="InterPro" id="IPR003245">
    <property type="entry name" value="Phytocyanin_dom"/>
</dbReference>
<evidence type="ECO:0000256" key="5">
    <source>
        <dbReference type="ARBA" id="ARBA00082491"/>
    </source>
</evidence>
<keyword evidence="2" id="KW-0186">Copper</keyword>
<dbReference type="PANTHER" id="PTHR33021:SF9">
    <property type="entry name" value="PUTATIVE, EXPRESSED-RELATED"/>
    <property type="match status" value="1"/>
</dbReference>
<dbReference type="InterPro" id="IPR041844">
    <property type="entry name" value="Plantacyanin"/>
</dbReference>
<dbReference type="GO" id="GO:0009055">
    <property type="term" value="F:electron transfer activity"/>
    <property type="evidence" value="ECO:0007669"/>
    <property type="project" value="InterPro"/>
</dbReference>
<evidence type="ECO:0000256" key="6">
    <source>
        <dbReference type="SAM" id="Phobius"/>
    </source>
</evidence>
<evidence type="ECO:0000313" key="8">
    <source>
        <dbReference type="EMBL" id="KAJ7012172.1"/>
    </source>
</evidence>
<dbReference type="Pfam" id="PF02298">
    <property type="entry name" value="Cu_bind_like"/>
    <property type="match status" value="1"/>
</dbReference>
<dbReference type="EMBL" id="JAQIZT010000001">
    <property type="protein sequence ID" value="KAJ7012172.1"/>
    <property type="molecule type" value="Genomic_DNA"/>
</dbReference>
<keyword evidence="3" id="KW-1015">Disulfide bond</keyword>
<dbReference type="FunFam" id="2.60.40.420:FF:000013">
    <property type="entry name" value="basic blue protein-like"/>
    <property type="match status" value="1"/>
</dbReference>
<dbReference type="CDD" id="cd11013">
    <property type="entry name" value="Plantacyanin"/>
    <property type="match status" value="1"/>
</dbReference>
<name>A0AAD6WH61_9ROSI</name>
<keyword evidence="1" id="KW-0479">Metal-binding</keyword>
<keyword evidence="6" id="KW-1133">Transmembrane helix</keyword>
<feature type="transmembrane region" description="Helical" evidence="6">
    <location>
        <begin position="34"/>
        <end position="52"/>
    </location>
</feature>
<dbReference type="InterPro" id="IPR008972">
    <property type="entry name" value="Cupredoxin"/>
</dbReference>
<dbReference type="InterPro" id="IPR039391">
    <property type="entry name" value="Phytocyanin-like"/>
</dbReference>
<protein>
    <recommendedName>
        <fullName evidence="4">Basic blue protein</fullName>
    </recommendedName>
    <alternativeName>
        <fullName evidence="5">Plantacyanin</fullName>
    </alternativeName>
</protein>
<evidence type="ECO:0000256" key="3">
    <source>
        <dbReference type="ARBA" id="ARBA00023157"/>
    </source>
</evidence>
<dbReference type="PANTHER" id="PTHR33021">
    <property type="entry name" value="BLUE COPPER PROTEIN"/>
    <property type="match status" value="1"/>
</dbReference>
<reference evidence="8 9" key="1">
    <citation type="journal article" date="2023" name="Mol. Ecol. Resour.">
        <title>Chromosome-level genome assembly of a triploid poplar Populus alba 'Berolinensis'.</title>
        <authorList>
            <person name="Chen S."/>
            <person name="Yu Y."/>
            <person name="Wang X."/>
            <person name="Wang S."/>
            <person name="Zhang T."/>
            <person name="Zhou Y."/>
            <person name="He R."/>
            <person name="Meng N."/>
            <person name="Wang Y."/>
            <person name="Liu W."/>
            <person name="Liu Z."/>
            <person name="Liu J."/>
            <person name="Guo Q."/>
            <person name="Huang H."/>
            <person name="Sederoff R.R."/>
            <person name="Wang G."/>
            <person name="Qu G."/>
            <person name="Chen S."/>
        </authorList>
    </citation>
    <scope>NUCLEOTIDE SEQUENCE [LARGE SCALE GENOMIC DNA]</scope>
    <source>
        <strain evidence="8">SC-2020</strain>
    </source>
</reference>